<gene>
    <name evidence="4" type="ordered locus">Aeqsu_1464</name>
</gene>
<dbReference type="Pfam" id="PF18962">
    <property type="entry name" value="Por_Secre_tail"/>
    <property type="match status" value="1"/>
</dbReference>
<dbReference type="InterPro" id="IPR026444">
    <property type="entry name" value="Secre_tail"/>
</dbReference>
<dbReference type="HOGENOM" id="CLU_364775_0_0_10"/>
<dbReference type="EMBL" id="CP003280">
    <property type="protein sequence ID" value="AFL80955.1"/>
    <property type="molecule type" value="Genomic_DNA"/>
</dbReference>
<evidence type="ECO:0000313" key="4">
    <source>
        <dbReference type="EMBL" id="AFL80955.1"/>
    </source>
</evidence>
<protein>
    <recommendedName>
        <fullName evidence="3">Secretion system C-terminal sorting domain-containing protein</fullName>
    </recommendedName>
</protein>
<dbReference type="STRING" id="746697.Aeqsu_1464"/>
<proteinExistence type="predicted"/>
<dbReference type="Pfam" id="PF13517">
    <property type="entry name" value="FG-GAP_3"/>
    <property type="match status" value="6"/>
</dbReference>
<keyword evidence="5" id="KW-1185">Reference proteome</keyword>
<feature type="domain" description="Secretion system C-terminal sorting" evidence="3">
    <location>
        <begin position="741"/>
        <end position="810"/>
    </location>
</feature>
<name>I3YVD7_AEQSU</name>
<dbReference type="KEGG" id="asl:Aeqsu_1464"/>
<feature type="chain" id="PRO_5003683073" description="Secretion system C-terminal sorting domain-containing protein" evidence="2">
    <location>
        <begin position="21"/>
        <end position="813"/>
    </location>
</feature>
<dbReference type="PANTHER" id="PTHR44103">
    <property type="entry name" value="PROPROTEIN CONVERTASE P"/>
    <property type="match status" value="1"/>
</dbReference>
<evidence type="ECO:0000259" key="3">
    <source>
        <dbReference type="Pfam" id="PF18962"/>
    </source>
</evidence>
<sequence>MKPLLLPTIIACALFINSNAQINFHPRIIIDQGSTNAPRAAFAADLDGDGHLDLVSASEYDSKVAWYKNDGAGNLGAQQIISLDVISPFNASAVDFDNDGNIDILVSSAEKGKIFWFKNDGSANFGSPRLITNSVNGISNSIATDIDGDGDMDVLATSADTNKIIWFENTNGQGNFGPENLISNNVDRAIHIAVSDLDGDGDLDIISSTLYGPKTVWFENLNGQGNYGPEQLIDDARFNVYALYGFDVDADGDNDIVTNKDGELIYYENLNGQGNFSTAQTLIADNVSYFQFKDFDQDADLDILAQVNGDIVWYENLNGLGDFGNKQILKATERITILNFADINGNGGLDIITGNIYQDKVAWTPNNGQNSYVVEIVLSIIDGAQGSYSVQAADIDGDGNIDAISANADAETITWYKNTDGQGNFGPTRIVAENLNYVQSVFVADLDGDGDMDVLSATNENNLATWFKNIDGQGNFIQQPPFASDFQDPSFVTSDDLDADGDKDVIVFDFNLGLTWFENLNGLGNFGQAQIIDGFIGYSESIHTVDIDGDGDKDIITAIYSQDKMFAWYENLDGQGNFGPKKIIEDNILGAIEIYYSDLDGDGDIDILGSITREGMVVWYENINGTGTFGPRKIIANPSPTTPEGIRTIDADQDGDLDVFVADYTADTVSWYENMDGQGNFGPQHIIDTNINGVLSLDTADFNNNGKMDLLAGALLGDKLKWYDNFGTLAVEDNNLDATVLYPVPTSDILNIKSNSIIVEVVVYNELGQNLLSIQNTEGINSLNIATLSNGIYIIKLKDLKQNSISKKFIKQN</sequence>
<dbReference type="SUPFAM" id="SSF69318">
    <property type="entry name" value="Integrin alpha N-terminal domain"/>
    <property type="match status" value="2"/>
</dbReference>
<dbReference type="Gene3D" id="2.130.10.130">
    <property type="entry name" value="Integrin alpha, N-terminal"/>
    <property type="match status" value="1"/>
</dbReference>
<dbReference type="eggNOG" id="COG2931">
    <property type="taxonomic scope" value="Bacteria"/>
</dbReference>
<organism evidence="4 5">
    <name type="scientific">Aequorivita sublithincola (strain DSM 14238 / LMG 21431 / ACAM 643 / 9-3)</name>
    <dbReference type="NCBI Taxonomy" id="746697"/>
    <lineage>
        <taxon>Bacteria</taxon>
        <taxon>Pseudomonadati</taxon>
        <taxon>Bacteroidota</taxon>
        <taxon>Flavobacteriia</taxon>
        <taxon>Flavobacteriales</taxon>
        <taxon>Flavobacteriaceae</taxon>
        <taxon>Aequorivita</taxon>
    </lineage>
</organism>
<dbReference type="InterPro" id="IPR028994">
    <property type="entry name" value="Integrin_alpha_N"/>
</dbReference>
<dbReference type="OrthoDB" id="9816120at2"/>
<dbReference type="InterPro" id="IPR013517">
    <property type="entry name" value="FG-GAP"/>
</dbReference>
<dbReference type="PANTHER" id="PTHR44103:SF1">
    <property type="entry name" value="PROPROTEIN CONVERTASE P"/>
    <property type="match status" value="1"/>
</dbReference>
<feature type="signal peptide" evidence="2">
    <location>
        <begin position="1"/>
        <end position="20"/>
    </location>
</feature>
<accession>I3YVD7</accession>
<reference evidence="4 5" key="1">
    <citation type="submission" date="2012-06" db="EMBL/GenBank/DDBJ databases">
        <title>The complete genome of Aequorivita sublithincola DSM 14238.</title>
        <authorList>
            <consortium name="US DOE Joint Genome Institute (JGI-PGF)"/>
            <person name="Lucas S."/>
            <person name="Copeland A."/>
            <person name="Lapidus A."/>
            <person name="Goodwin L."/>
            <person name="Pitluck S."/>
            <person name="Peters L."/>
            <person name="Munk A.C.C."/>
            <person name="Kyrpides N."/>
            <person name="Mavromatis K."/>
            <person name="Pagani I."/>
            <person name="Ivanova N."/>
            <person name="Ovchinnikova G."/>
            <person name="Zeytun A."/>
            <person name="Detter J.C."/>
            <person name="Han C."/>
            <person name="Land M."/>
            <person name="Hauser L."/>
            <person name="Markowitz V."/>
            <person name="Cheng J.-F."/>
            <person name="Hugenholtz P."/>
            <person name="Woyke T."/>
            <person name="Wu D."/>
            <person name="Tindall B."/>
            <person name="Faehnrich R."/>
            <person name="Brambilla E."/>
            <person name="Klenk H.-P."/>
            <person name="Eisen J.A."/>
        </authorList>
    </citation>
    <scope>NUCLEOTIDE SEQUENCE [LARGE SCALE GENOMIC DNA]</scope>
    <source>
        <strain evidence="5">DSM 14238 / LMG 21431 / ACAM 643 / 9-3</strain>
    </source>
</reference>
<dbReference type="Proteomes" id="UP000006049">
    <property type="component" value="Chromosome"/>
</dbReference>
<evidence type="ECO:0000256" key="1">
    <source>
        <dbReference type="ARBA" id="ARBA00022729"/>
    </source>
</evidence>
<keyword evidence="1 2" id="KW-0732">Signal</keyword>
<evidence type="ECO:0000256" key="2">
    <source>
        <dbReference type="SAM" id="SignalP"/>
    </source>
</evidence>
<evidence type="ECO:0000313" key="5">
    <source>
        <dbReference type="Proteomes" id="UP000006049"/>
    </source>
</evidence>
<dbReference type="RefSeq" id="WP_014782212.1">
    <property type="nucleotide sequence ID" value="NC_018013.1"/>
</dbReference>
<dbReference type="AlphaFoldDB" id="I3YVD7"/>
<dbReference type="NCBIfam" id="TIGR04183">
    <property type="entry name" value="Por_Secre_tail"/>
    <property type="match status" value="1"/>
</dbReference>